<protein>
    <recommendedName>
        <fullName evidence="4">Lysozyme</fullName>
    </recommendedName>
</protein>
<evidence type="ECO:0008006" key="4">
    <source>
        <dbReference type="Google" id="ProtNLM"/>
    </source>
</evidence>
<dbReference type="Pfam" id="PF00959">
    <property type="entry name" value="Phage_lysozyme"/>
    <property type="match status" value="1"/>
</dbReference>
<dbReference type="InterPro" id="IPR023347">
    <property type="entry name" value="Lysozyme_dom_sf"/>
</dbReference>
<name>X1C1H3_9ZZZZ</name>
<dbReference type="GO" id="GO:0009253">
    <property type="term" value="P:peptidoglycan catabolic process"/>
    <property type="evidence" value="ECO:0007669"/>
    <property type="project" value="InterPro"/>
</dbReference>
<dbReference type="GO" id="GO:0031640">
    <property type="term" value="P:killing of cells of another organism"/>
    <property type="evidence" value="ECO:0007669"/>
    <property type="project" value="UniProtKB-KW"/>
</dbReference>
<keyword evidence="2" id="KW-0081">Bacteriolytic enzyme</keyword>
<dbReference type="PANTHER" id="PTHR37406:SF1">
    <property type="entry name" value="T4-TYPE LYSOZYME 1-RELATED"/>
    <property type="match status" value="1"/>
</dbReference>
<dbReference type="GO" id="GO:0042742">
    <property type="term" value="P:defense response to bacterium"/>
    <property type="evidence" value="ECO:0007669"/>
    <property type="project" value="UniProtKB-KW"/>
</dbReference>
<sequence>MQKLIDQLIRHEGLRLKPYKCSAGKITIGVGRNIEDNGITEPEAIILLMNDIERCKWEIETAFPWITRLALARYEVLVNMCFNMGIARLSSFKKMLAALESGDYETAAVEGLDSRWANQVGNRAIELMEIMKDG</sequence>
<organism evidence="3">
    <name type="scientific">marine sediment metagenome</name>
    <dbReference type="NCBI Taxonomy" id="412755"/>
    <lineage>
        <taxon>unclassified sequences</taxon>
        <taxon>metagenomes</taxon>
        <taxon>ecological metagenomes</taxon>
    </lineage>
</organism>
<dbReference type="PANTHER" id="PTHR37406">
    <property type="entry name" value="T4-TYPE LYSOZYME 1-RELATED"/>
    <property type="match status" value="1"/>
</dbReference>
<dbReference type="EMBL" id="BART01012209">
    <property type="protein sequence ID" value="GAG78226.1"/>
    <property type="molecule type" value="Genomic_DNA"/>
</dbReference>
<dbReference type="InterPro" id="IPR023346">
    <property type="entry name" value="Lysozyme-like_dom_sf"/>
</dbReference>
<keyword evidence="1" id="KW-0929">Antimicrobial</keyword>
<accession>X1C1H3</accession>
<reference evidence="3" key="1">
    <citation type="journal article" date="2014" name="Front. Microbiol.">
        <title>High frequency of phylogenetically diverse reductive dehalogenase-homologous genes in deep subseafloor sedimentary metagenomes.</title>
        <authorList>
            <person name="Kawai M."/>
            <person name="Futagami T."/>
            <person name="Toyoda A."/>
            <person name="Takaki Y."/>
            <person name="Nishi S."/>
            <person name="Hori S."/>
            <person name="Arai W."/>
            <person name="Tsubouchi T."/>
            <person name="Morono Y."/>
            <person name="Uchiyama I."/>
            <person name="Ito T."/>
            <person name="Fujiyama A."/>
            <person name="Inagaki F."/>
            <person name="Takami H."/>
        </authorList>
    </citation>
    <scope>NUCLEOTIDE SEQUENCE</scope>
    <source>
        <strain evidence="3">Expedition CK06-06</strain>
    </source>
</reference>
<evidence type="ECO:0000256" key="1">
    <source>
        <dbReference type="ARBA" id="ARBA00022529"/>
    </source>
</evidence>
<dbReference type="InterPro" id="IPR052619">
    <property type="entry name" value="Phage_lysozyme-like"/>
</dbReference>
<dbReference type="SUPFAM" id="SSF53955">
    <property type="entry name" value="Lysozyme-like"/>
    <property type="match status" value="1"/>
</dbReference>
<dbReference type="GO" id="GO:0003796">
    <property type="term" value="F:lysozyme activity"/>
    <property type="evidence" value="ECO:0007669"/>
    <property type="project" value="InterPro"/>
</dbReference>
<dbReference type="InterPro" id="IPR002196">
    <property type="entry name" value="Glyco_hydro_24"/>
</dbReference>
<evidence type="ECO:0000313" key="3">
    <source>
        <dbReference type="EMBL" id="GAG78226.1"/>
    </source>
</evidence>
<dbReference type="Gene3D" id="1.10.530.40">
    <property type="match status" value="1"/>
</dbReference>
<evidence type="ECO:0000256" key="2">
    <source>
        <dbReference type="ARBA" id="ARBA00022638"/>
    </source>
</evidence>
<comment type="caution">
    <text evidence="3">The sequence shown here is derived from an EMBL/GenBank/DDBJ whole genome shotgun (WGS) entry which is preliminary data.</text>
</comment>
<dbReference type="GO" id="GO:0016998">
    <property type="term" value="P:cell wall macromolecule catabolic process"/>
    <property type="evidence" value="ECO:0007669"/>
    <property type="project" value="InterPro"/>
</dbReference>
<dbReference type="AlphaFoldDB" id="X1C1H3"/>
<proteinExistence type="predicted"/>
<gene>
    <name evidence="3" type="ORF">S01H4_25612</name>
</gene>